<dbReference type="Pfam" id="PF24656">
    <property type="entry name" value="CEPT76_peptidase"/>
    <property type="match status" value="2"/>
</dbReference>
<dbReference type="InParanoid" id="D7FPN2"/>
<evidence type="ECO:0000256" key="1">
    <source>
        <dbReference type="SAM" id="MobiDB-lite"/>
    </source>
</evidence>
<organism evidence="5 6">
    <name type="scientific">Ectocarpus siliculosus</name>
    <name type="common">Brown alga</name>
    <name type="synonym">Conferva siliculosa</name>
    <dbReference type="NCBI Taxonomy" id="2880"/>
    <lineage>
        <taxon>Eukaryota</taxon>
        <taxon>Sar</taxon>
        <taxon>Stramenopiles</taxon>
        <taxon>Ochrophyta</taxon>
        <taxon>PX clade</taxon>
        <taxon>Phaeophyceae</taxon>
        <taxon>Ectocarpales</taxon>
        <taxon>Ectocarpaceae</taxon>
        <taxon>Ectocarpus</taxon>
    </lineage>
</organism>
<feature type="domain" description="CC2D2A N-terminal C2" evidence="2">
    <location>
        <begin position="633"/>
        <end position="800"/>
    </location>
</feature>
<evidence type="ECO:0000313" key="5">
    <source>
        <dbReference type="EMBL" id="CBJ30489.1"/>
    </source>
</evidence>
<feature type="region of interest" description="Disordered" evidence="1">
    <location>
        <begin position="947"/>
        <end position="983"/>
    </location>
</feature>
<reference evidence="5 6" key="1">
    <citation type="journal article" date="2010" name="Nature">
        <title>The Ectocarpus genome and the independent evolution of multicellularity in brown algae.</title>
        <authorList>
            <person name="Cock J.M."/>
            <person name="Sterck L."/>
            <person name="Rouze P."/>
            <person name="Scornet D."/>
            <person name="Allen A.E."/>
            <person name="Amoutzias G."/>
            <person name="Anthouard V."/>
            <person name="Artiguenave F."/>
            <person name="Aury J.M."/>
            <person name="Badger J.H."/>
            <person name="Beszteri B."/>
            <person name="Billiau K."/>
            <person name="Bonnet E."/>
            <person name="Bothwell J.H."/>
            <person name="Bowler C."/>
            <person name="Boyen C."/>
            <person name="Brownlee C."/>
            <person name="Carrano C.J."/>
            <person name="Charrier B."/>
            <person name="Cho G.Y."/>
            <person name="Coelho S.M."/>
            <person name="Collen J."/>
            <person name="Corre E."/>
            <person name="Da Silva C."/>
            <person name="Delage L."/>
            <person name="Delaroque N."/>
            <person name="Dittami S.M."/>
            <person name="Doulbeau S."/>
            <person name="Elias M."/>
            <person name="Farnham G."/>
            <person name="Gachon C.M."/>
            <person name="Gschloessl B."/>
            <person name="Heesch S."/>
            <person name="Jabbari K."/>
            <person name="Jubin C."/>
            <person name="Kawai H."/>
            <person name="Kimura K."/>
            <person name="Kloareg B."/>
            <person name="Kupper F.C."/>
            <person name="Lang D."/>
            <person name="Le Bail A."/>
            <person name="Leblanc C."/>
            <person name="Lerouge P."/>
            <person name="Lohr M."/>
            <person name="Lopez P.J."/>
            <person name="Martens C."/>
            <person name="Maumus F."/>
            <person name="Michel G."/>
            <person name="Miranda-Saavedra D."/>
            <person name="Morales J."/>
            <person name="Moreau H."/>
            <person name="Motomura T."/>
            <person name="Nagasato C."/>
            <person name="Napoli C.A."/>
            <person name="Nelson D.R."/>
            <person name="Nyvall-Collen P."/>
            <person name="Peters A.F."/>
            <person name="Pommier C."/>
            <person name="Potin P."/>
            <person name="Poulain J."/>
            <person name="Quesneville H."/>
            <person name="Read B."/>
            <person name="Rensing S.A."/>
            <person name="Ritter A."/>
            <person name="Rousvoal S."/>
            <person name="Samanta M."/>
            <person name="Samson G."/>
            <person name="Schroeder D.C."/>
            <person name="Segurens B."/>
            <person name="Strittmatter M."/>
            <person name="Tonon T."/>
            <person name="Tregear J.W."/>
            <person name="Valentin K."/>
            <person name="von Dassow P."/>
            <person name="Yamagishi T."/>
            <person name="Van de Peer Y."/>
            <person name="Wincker P."/>
        </authorList>
    </citation>
    <scope>NUCLEOTIDE SEQUENCE [LARGE SCALE GENOMIC DNA]</scope>
    <source>
        <strain evidence="6">Ec32 / CCAP1310/4</strain>
    </source>
</reference>
<feature type="compositionally biased region" description="Basic and acidic residues" evidence="1">
    <location>
        <begin position="488"/>
        <end position="500"/>
    </location>
</feature>
<dbReference type="Pfam" id="PF15625">
    <property type="entry name" value="CC2D2AN-C2"/>
    <property type="match status" value="1"/>
</dbReference>
<dbReference type="PANTHER" id="PTHR20837">
    <property type="entry name" value="CENTROSOMAL PROTEIN-RELATED"/>
    <property type="match status" value="1"/>
</dbReference>
<sequence length="1786" mass="194288">MGSSKLEPGMSPTAVDQQGEQPRLFDEFNDDDDYDYDGGYGYGAIGGKGSGVKVVLVAPNSSPAMPSAAIKTSGCCGGGPVPRRETSSEEDAERATTEGGDAIPPTHPHPVLASGWAGGGGVRAYWNISGDSAKARREEEARKDASAAEASKEEGEEALLRKGRTDGSGTEKVRKVWVAARNGDERRRLLKEEEGLAVGQLPKSAPGLMRRGAVQDRLLRDAVFARAEEDERAVWRDLQGGTTEGDVTDALDYENMYGDGQAHRPHRAPSVTVFPSGRGPSQASDFFSARGAPSILEDPLEPLPMRIERPPADEIPPPPAYLEACVRRPTAGIGPEARLAGLDERTELRIVVPRVAFHDYPLFINEDRLSASLRKLFGRYRAKLATDEELYLRRRLSASLSVLLDLRAQIDGAQAASSPASSAVAASKMGKRTRERANWLLRDSLTTLALVLAEKDEVLRLEHTMNATWSDLEEDRRERGISSTGTRLTERKVEKRDGNEIRATAAGWGNSHGGSEIDEEDDDFFSSRGKGGRKLDGFSLASLDEQLSQLESFLGWLSAQDSSHSLARSGEATAAGAGKTSEVSEGPTKKNNRAEERRRRDTRKKLELVIAQCRTSLSSTAKSLGGRSGGTEEGSHVLRLSNDGIVTPDVGCGRLERARREEARELRFRVAVFVNGSKVSTTRAVSLEWPEFACSFNHLVRLRLVRRPESVMVAIYSCSGLPWWPDQEVASVWVPVPGGQDNRFGDSVGAGPQTTHAFAPRTQWTQFSSRRPMATSGPLADRRTCGSVLVGTEWSTSRDSAEDTTSGGVVAEGDNASAPTLPVRGGADSYSHLTLRDIFNALWTAEGRTKLRAKPLQGLRSSQLGTPGGRGEAGGRKGGGGGAAGAGDGDASRTIPDFAREADFLRLLPRGADIDPNDPRHGNLLRLRGLLSTLDLDRRELSVVARGPRAGSGLRPTRRPASARGGAGAGAGNEGAEDGGEEEDAGIFRASQEQQALVFAGKRIASGLAGGAGRADVGGGRGGFCTFAFNNHRRWKEPLRHTLIRLRVQKPALFGNRPIPLREDDIRRDETLTAILAQEAVVRAHRHEASGRRGSLIFDGEADVELDADKQKKRMAVDHGRVMDFVQRVRDSRTAQARRQALKRVTYSSVVQEEAVPQLGINFEGGSFFPKPKRALRPEPKERTAATVQLDEIVSARNVPVRSEEGAGGLPASTAMAIPKQQQPGMRADSGGPLSDDEDFEEEKVIRQKGTLSSFVEVQFQDTRKRTNVYEGLTPLWKESLDLPFTPPMADFSPANLAQVHEMIIISLFDEVEFDDRSSGGYLEDETAIRKEKRFLGSVVLPFQTVYQAGRVEGVLRLCVPTVNLGYDQIHAGGAGIDPVEGASILQDEEDAPGEKEEAGVSLTSGPGDPASPAALVHKADRATYIRVLATLDPIPIVLPQESVPGSNQESSGLIAAGSRWMKRVKDATELPEGVLSVQLFVPDMFGNDVLLTRYLCPQEPPGGINTVCKCAHYVSLLTFLEDWQMFEGVGDMWCTSQQFLDILAGDHEEHAILLHNYILHLIMVREGISGANRRPPGRTGLRTEVYIVSGRAVPEGDTVYVMVQELSRFGETRTTSIWKPSTAEGFDARDSRCPLIDIACVASQENVWACLRRNVRPCDLNLDLSDSKTWRWRSKRSHTAFNADVSNRLAELLPLLEKQALTGGAKMGKDEHRRRLENTMRNRDIVGFPLHSGFVDVDSVVQTVRATGIHEARHPDVQFALAVQAFPYPHNVLSVWVYIASITPS</sequence>
<feature type="region of interest" description="Disordered" evidence="1">
    <location>
        <begin position="472"/>
        <end position="528"/>
    </location>
</feature>
<evidence type="ECO:0000259" key="4">
    <source>
        <dbReference type="Pfam" id="PF24656"/>
    </source>
</evidence>
<dbReference type="OMA" id="MMARHEK"/>
<evidence type="ECO:0000259" key="3">
    <source>
        <dbReference type="Pfam" id="PF24652"/>
    </source>
</evidence>
<dbReference type="InterPro" id="IPR035892">
    <property type="entry name" value="C2_domain_sf"/>
</dbReference>
<accession>D7FPN2</accession>
<dbReference type="STRING" id="2880.D7FPN2"/>
<proteinExistence type="predicted"/>
<dbReference type="GO" id="GO:1904491">
    <property type="term" value="P:protein localization to ciliary transition zone"/>
    <property type="evidence" value="ECO:0007669"/>
    <property type="project" value="TreeGrafter"/>
</dbReference>
<dbReference type="OrthoDB" id="2162143at2759"/>
<feature type="compositionally biased region" description="Gly residues" evidence="1">
    <location>
        <begin position="866"/>
        <end position="888"/>
    </location>
</feature>
<feature type="domain" description="CEP76/DRC7 peptidase-like" evidence="4">
    <location>
        <begin position="1581"/>
        <end position="1672"/>
    </location>
</feature>
<feature type="domain" description="CEP76/DRC7 peptidase-like" evidence="4">
    <location>
        <begin position="1532"/>
        <end position="1562"/>
    </location>
</feature>
<dbReference type="InterPro" id="IPR056288">
    <property type="entry name" value="CEP76_C"/>
</dbReference>
<name>D7FPN2_ECTSI</name>
<feature type="region of interest" description="Disordered" evidence="1">
    <location>
        <begin position="854"/>
        <end position="892"/>
    </location>
</feature>
<feature type="compositionally biased region" description="Basic and acidic residues" evidence="1">
    <location>
        <begin position="592"/>
        <end position="601"/>
    </location>
</feature>
<feature type="region of interest" description="Disordered" evidence="1">
    <location>
        <begin position="791"/>
        <end position="823"/>
    </location>
</feature>
<dbReference type="GO" id="GO:0035869">
    <property type="term" value="C:ciliary transition zone"/>
    <property type="evidence" value="ECO:0007669"/>
    <property type="project" value="TreeGrafter"/>
</dbReference>
<evidence type="ECO:0000259" key="2">
    <source>
        <dbReference type="Pfam" id="PF15625"/>
    </source>
</evidence>
<keyword evidence="6" id="KW-1185">Reference proteome</keyword>
<dbReference type="GO" id="GO:1905515">
    <property type="term" value="P:non-motile cilium assembly"/>
    <property type="evidence" value="ECO:0007669"/>
    <property type="project" value="TreeGrafter"/>
</dbReference>
<feature type="region of interest" description="Disordered" evidence="1">
    <location>
        <begin position="69"/>
        <end position="108"/>
    </location>
</feature>
<dbReference type="Pfam" id="PF24652">
    <property type="entry name" value="CEP76_C"/>
    <property type="match status" value="1"/>
</dbReference>
<dbReference type="CDD" id="cd00030">
    <property type="entry name" value="C2"/>
    <property type="match status" value="1"/>
</dbReference>
<dbReference type="InterPro" id="IPR056290">
    <property type="entry name" value="CEPT76/DRC7_peptidase-like_dom"/>
</dbReference>
<evidence type="ECO:0000313" key="6">
    <source>
        <dbReference type="Proteomes" id="UP000002630"/>
    </source>
</evidence>
<feature type="domain" description="Centrosomal protein of 76 kDa C-terminal" evidence="3">
    <location>
        <begin position="1679"/>
        <end position="1781"/>
    </location>
</feature>
<dbReference type="Proteomes" id="UP000002630">
    <property type="component" value="Linkage Group LG19"/>
</dbReference>
<feature type="compositionally biased region" description="Polar residues" evidence="1">
    <location>
        <begin position="793"/>
        <end position="807"/>
    </location>
</feature>
<dbReference type="InterPro" id="IPR028928">
    <property type="entry name" value="CC2D2AN-C2"/>
</dbReference>
<feature type="region of interest" description="Disordered" evidence="1">
    <location>
        <begin position="567"/>
        <end position="601"/>
    </location>
</feature>
<gene>
    <name evidence="5" type="ORF">Esi_0194_0034</name>
</gene>
<feature type="region of interest" description="Disordered" evidence="1">
    <location>
        <begin position="133"/>
        <end position="166"/>
    </location>
</feature>
<dbReference type="Gene3D" id="2.60.40.150">
    <property type="entry name" value="C2 domain"/>
    <property type="match status" value="1"/>
</dbReference>
<dbReference type="eggNOG" id="KOG3639">
    <property type="taxonomic scope" value="Eukaryota"/>
</dbReference>
<feature type="region of interest" description="Disordered" evidence="1">
    <location>
        <begin position="1"/>
        <end position="32"/>
    </location>
</feature>
<feature type="region of interest" description="Disordered" evidence="1">
    <location>
        <begin position="1389"/>
        <end position="1412"/>
    </location>
</feature>
<protein>
    <submittedName>
        <fullName evidence="5">Uncharacterized protein</fullName>
    </submittedName>
</protein>
<dbReference type="EMBL" id="FN649744">
    <property type="protein sequence ID" value="CBJ30489.1"/>
    <property type="molecule type" value="Genomic_DNA"/>
</dbReference>
<dbReference type="PANTHER" id="PTHR20837:SF0">
    <property type="entry name" value="COILED-COIL AND C2 DOMAIN-CONTAINING PROTEIN 2A"/>
    <property type="match status" value="1"/>
</dbReference>
<dbReference type="InterPro" id="IPR052434">
    <property type="entry name" value="Tectonic-like_complex_comp"/>
</dbReference>
<dbReference type="EMBL" id="FN648369">
    <property type="protein sequence ID" value="CBJ30489.1"/>
    <property type="molecule type" value="Genomic_DNA"/>
</dbReference>